<dbReference type="OrthoDB" id="4187179at2"/>
<dbReference type="RefSeq" id="WP_059079769.1">
    <property type="nucleotide sequence ID" value="NZ_BCMM01000008.1"/>
</dbReference>
<gene>
    <name evidence="1" type="ORF">SsS58_02276</name>
</gene>
<evidence type="ECO:0000313" key="2">
    <source>
        <dbReference type="Proteomes" id="UP000067448"/>
    </source>
</evidence>
<sequence>MRRPIVRRTDPRLEIIRETIERLIPGSTPAFLGVQVTEKNPNRTAVNTWSGDPAGLAEKVFTALYGRPRTEAVTSPLAQAEAAKRGRDLVAEVDSLTSAHDRLTGAPWYPARPGDTVHVHYEQAGNTSAFGETYIVGDASETGDTPPGLMSLILLAHTLPASTPEDHVKGMTGCFEAEAADDPIYQAWFEAGPHRLTIVRDGRVVHNGGGR</sequence>
<protein>
    <submittedName>
        <fullName evidence="1">Uncharacterized protein</fullName>
    </submittedName>
</protein>
<reference evidence="1 2" key="2">
    <citation type="journal article" date="2016" name="Genome Announc.">
        <title>Draft Genome Sequences of Streptomyces scabiei S58, Streptomyces turgidiscabies T45, and Streptomyces acidiscabies a10, the Pathogens of Potato Common Scab, Isolated in Japan.</title>
        <authorList>
            <person name="Tomihama T."/>
            <person name="Nishi Y."/>
            <person name="Sakai M."/>
            <person name="Ikenaga M."/>
            <person name="Okubo T."/>
            <person name="Ikeda S."/>
        </authorList>
    </citation>
    <scope>NUCLEOTIDE SEQUENCE [LARGE SCALE GENOMIC DNA]</scope>
    <source>
        <strain evidence="1 2">S58</strain>
    </source>
</reference>
<dbReference type="Proteomes" id="UP000067448">
    <property type="component" value="Unassembled WGS sequence"/>
</dbReference>
<name>A0A100JLU8_STRSC</name>
<accession>A0A100JLU8</accession>
<proteinExistence type="predicted"/>
<dbReference type="AlphaFoldDB" id="A0A100JLU8"/>
<reference evidence="2" key="3">
    <citation type="submission" date="2016-02" db="EMBL/GenBank/DDBJ databases">
        <title>Draft genome of pathogenic Streptomyces sp. in Japan.</title>
        <authorList>
            <person name="Tomihama T."/>
            <person name="Ikenaga M."/>
            <person name="Sakai M."/>
            <person name="Okubo T."/>
            <person name="Ikeda S."/>
        </authorList>
    </citation>
    <scope>NUCLEOTIDE SEQUENCE [LARGE SCALE GENOMIC DNA]</scope>
    <source>
        <strain evidence="2">S58</strain>
    </source>
</reference>
<organism evidence="1 2">
    <name type="scientific">Streptomyces scabiei</name>
    <dbReference type="NCBI Taxonomy" id="1930"/>
    <lineage>
        <taxon>Bacteria</taxon>
        <taxon>Bacillati</taxon>
        <taxon>Actinomycetota</taxon>
        <taxon>Actinomycetes</taxon>
        <taxon>Kitasatosporales</taxon>
        <taxon>Streptomycetaceae</taxon>
        <taxon>Streptomyces</taxon>
    </lineage>
</organism>
<reference evidence="2" key="1">
    <citation type="submission" date="2015-11" db="EMBL/GenBank/DDBJ databases">
        <authorList>
            <consortium name="Cross-ministerial Strategic Innovation Promotion Program (SIP) consortium"/>
            <person name="Tomihama T."/>
            <person name="Ikenaga M."/>
            <person name="Sakai M."/>
            <person name="Okubo T."/>
            <person name="Ikeda S."/>
        </authorList>
    </citation>
    <scope>NUCLEOTIDE SEQUENCE [LARGE SCALE GENOMIC DNA]</scope>
    <source>
        <strain evidence="2">S58</strain>
    </source>
</reference>
<evidence type="ECO:0000313" key="1">
    <source>
        <dbReference type="EMBL" id="GAQ61922.1"/>
    </source>
</evidence>
<comment type="caution">
    <text evidence="1">The sequence shown here is derived from an EMBL/GenBank/DDBJ whole genome shotgun (WGS) entry which is preliminary data.</text>
</comment>
<dbReference type="EMBL" id="BCMM01000008">
    <property type="protein sequence ID" value="GAQ61922.1"/>
    <property type="molecule type" value="Genomic_DNA"/>
</dbReference>